<reference evidence="1 2" key="1">
    <citation type="journal article" date="2016" name="Mol. Biol. Evol.">
        <title>Comparative Genomics of Early-Diverging Mushroom-Forming Fungi Provides Insights into the Origins of Lignocellulose Decay Capabilities.</title>
        <authorList>
            <person name="Nagy L.G."/>
            <person name="Riley R."/>
            <person name="Tritt A."/>
            <person name="Adam C."/>
            <person name="Daum C."/>
            <person name="Floudas D."/>
            <person name="Sun H."/>
            <person name="Yadav J.S."/>
            <person name="Pangilinan J."/>
            <person name="Larsson K.H."/>
            <person name="Matsuura K."/>
            <person name="Barry K."/>
            <person name="Labutti K."/>
            <person name="Kuo R."/>
            <person name="Ohm R.A."/>
            <person name="Bhattacharya S.S."/>
            <person name="Shirouzu T."/>
            <person name="Yoshinaga Y."/>
            <person name="Martin F.M."/>
            <person name="Grigoriev I.V."/>
            <person name="Hibbett D.S."/>
        </authorList>
    </citation>
    <scope>NUCLEOTIDE SEQUENCE [LARGE SCALE GENOMIC DNA]</scope>
    <source>
        <strain evidence="1 2">93-53</strain>
    </source>
</reference>
<dbReference type="GeneID" id="63828579"/>
<dbReference type="Proteomes" id="UP000076871">
    <property type="component" value="Unassembled WGS sequence"/>
</dbReference>
<proteinExistence type="predicted"/>
<dbReference type="STRING" id="1314785.A0A165EYU1"/>
<accession>A0A165EYU1</accession>
<dbReference type="RefSeq" id="XP_040765741.1">
    <property type="nucleotide sequence ID" value="XM_040911551.1"/>
</dbReference>
<dbReference type="InterPro" id="IPR011009">
    <property type="entry name" value="Kinase-like_dom_sf"/>
</dbReference>
<gene>
    <name evidence="1" type="ORF">LAESUDRAFT_749190</name>
</gene>
<protein>
    <recommendedName>
        <fullName evidence="3">Protein kinase domain-containing protein</fullName>
    </recommendedName>
</protein>
<sequence length="340" mass="39491">MSEGSSRIDLPDELFFDAAPYPRNEKEFKTLVKRLKHNAIGAEDFLDEPQSLLVLRRWHALDFPWHEPSGWDDFGTERRPVPPPLRPHQYATETVTIDVQLKKPLQTGRHKWSQVWRGTMSVSETNRSAPVVAKIFLESLFPPPEEFGVTEEEEQKSWPTGAQQARREAWAYWTLRSLQGRALPWSFGFFKVQLCHGEEAFAHIMEFIDRPSGRDTALDDPCREGEIRRLADAISASFYEMVQLGVMHTDVNRRNMLIELGDENPVVWIDFAGAEPVCPVDVHYDGAAIVNALINMDFKQRRLVDWLQDRRRLGPPWMSIYEELISNPRWLHKVEKNSWE</sequence>
<evidence type="ECO:0008006" key="3">
    <source>
        <dbReference type="Google" id="ProtNLM"/>
    </source>
</evidence>
<organism evidence="1 2">
    <name type="scientific">Laetiporus sulphureus 93-53</name>
    <dbReference type="NCBI Taxonomy" id="1314785"/>
    <lineage>
        <taxon>Eukaryota</taxon>
        <taxon>Fungi</taxon>
        <taxon>Dikarya</taxon>
        <taxon>Basidiomycota</taxon>
        <taxon>Agaricomycotina</taxon>
        <taxon>Agaricomycetes</taxon>
        <taxon>Polyporales</taxon>
        <taxon>Laetiporus</taxon>
    </lineage>
</organism>
<name>A0A165EYU1_9APHY</name>
<keyword evidence="2" id="KW-1185">Reference proteome</keyword>
<dbReference type="OrthoDB" id="2803071at2759"/>
<evidence type="ECO:0000313" key="1">
    <source>
        <dbReference type="EMBL" id="KZT08001.1"/>
    </source>
</evidence>
<dbReference type="InParanoid" id="A0A165EYU1"/>
<dbReference type="EMBL" id="KV427617">
    <property type="protein sequence ID" value="KZT08001.1"/>
    <property type="molecule type" value="Genomic_DNA"/>
</dbReference>
<evidence type="ECO:0000313" key="2">
    <source>
        <dbReference type="Proteomes" id="UP000076871"/>
    </source>
</evidence>
<dbReference type="AlphaFoldDB" id="A0A165EYU1"/>
<dbReference type="SUPFAM" id="SSF56112">
    <property type="entry name" value="Protein kinase-like (PK-like)"/>
    <property type="match status" value="1"/>
</dbReference>